<reference evidence="4" key="1">
    <citation type="submission" date="2017-02" db="EMBL/GenBank/DDBJ databases">
        <title>Complete genome sequence of Cupriavidus necator strain NH9, a 3-chlorobenzoate degrader.</title>
        <authorList>
            <person name="Moriuchi R."/>
            <person name="Dohra H."/>
            <person name="Ogawa N."/>
        </authorList>
    </citation>
    <scope>NUCLEOTIDE SEQUENCE [LARGE SCALE GENOMIC DNA]</scope>
    <source>
        <strain evidence="4">NH9</strain>
    </source>
</reference>
<dbReference type="SMART" id="SM00855">
    <property type="entry name" value="PGAM"/>
    <property type="match status" value="1"/>
</dbReference>
<feature type="active site" description="Proton donor/acceptor" evidence="1">
    <location>
        <position position="97"/>
    </location>
</feature>
<dbReference type="InterPro" id="IPR029033">
    <property type="entry name" value="His_PPase_superfam"/>
</dbReference>
<dbReference type="PANTHER" id="PTHR48100">
    <property type="entry name" value="BROAD-SPECIFICITY PHOSPHATASE YOR283W-RELATED"/>
    <property type="match status" value="1"/>
</dbReference>
<dbReference type="Gene3D" id="3.40.50.1240">
    <property type="entry name" value="Phosphoglycerate mutase-like"/>
    <property type="match status" value="1"/>
</dbReference>
<dbReference type="GO" id="GO:0016791">
    <property type="term" value="F:phosphatase activity"/>
    <property type="evidence" value="ECO:0007669"/>
    <property type="project" value="TreeGrafter"/>
</dbReference>
<feature type="binding site" evidence="2">
    <location>
        <position position="69"/>
    </location>
    <ligand>
        <name>substrate</name>
    </ligand>
</feature>
<proteinExistence type="predicted"/>
<evidence type="ECO:0000256" key="2">
    <source>
        <dbReference type="PIRSR" id="PIRSR613078-2"/>
    </source>
</evidence>
<dbReference type="CDD" id="cd07067">
    <property type="entry name" value="HP_PGM_like"/>
    <property type="match status" value="1"/>
</dbReference>
<dbReference type="InterPro" id="IPR050275">
    <property type="entry name" value="PGM_Phosphatase"/>
</dbReference>
<organism evidence="3 4">
    <name type="scientific">Cupriavidus necator</name>
    <name type="common">Alcaligenes eutrophus</name>
    <name type="synonym">Ralstonia eutropha</name>
    <dbReference type="NCBI Taxonomy" id="106590"/>
    <lineage>
        <taxon>Bacteria</taxon>
        <taxon>Pseudomonadati</taxon>
        <taxon>Pseudomonadota</taxon>
        <taxon>Betaproteobacteria</taxon>
        <taxon>Burkholderiales</taxon>
        <taxon>Burkholderiaceae</taxon>
        <taxon>Cupriavidus</taxon>
    </lineage>
</organism>
<feature type="active site" description="Tele-phosphohistidine intermediate" evidence="1">
    <location>
        <position position="16"/>
    </location>
</feature>
<sequence>MELPPSSRRRIYLMRHGAVSYFDEAGRRTTLPEMVPLNETGRMQATAAGRAFAAEQIRFDRVIVSGLPRTVETAERVLAELPEMEGIVPEVWPELQEIRGGDLSAVADQDLRDAFVGAFEGEVAEDKRFLNGETIGAFLDRVLPALARLRADPGWDTVLMALHGGTNRAILSQAITCGRRVFFGSLLQTAGCINVLDMGDEPHDWVVRMTNYSPPTPVHSGTRHTTMEVLLHQYLRGRQPAG</sequence>
<evidence type="ECO:0000313" key="4">
    <source>
        <dbReference type="Proteomes" id="UP000189627"/>
    </source>
</evidence>
<accession>A0A1U9ULD4</accession>
<dbReference type="RefSeq" id="WP_078195764.1">
    <property type="nucleotide sequence ID" value="NZ_CP017757.2"/>
</dbReference>
<dbReference type="EMBL" id="CP017757">
    <property type="protein sequence ID" value="AQV93410.1"/>
    <property type="molecule type" value="Genomic_DNA"/>
</dbReference>
<evidence type="ECO:0000256" key="1">
    <source>
        <dbReference type="PIRSR" id="PIRSR613078-1"/>
    </source>
</evidence>
<dbReference type="Proteomes" id="UP000189627">
    <property type="component" value="Chromosome 1"/>
</dbReference>
<evidence type="ECO:0000313" key="3">
    <source>
        <dbReference type="EMBL" id="AQV93410.1"/>
    </source>
</evidence>
<protein>
    <submittedName>
        <fullName evidence="3">Histidine phosphatase family protein</fullName>
    </submittedName>
</protein>
<name>A0A1U9ULD4_CUPNE</name>
<dbReference type="KEGG" id="cuh:BJN34_05820"/>
<dbReference type="SUPFAM" id="SSF53254">
    <property type="entry name" value="Phosphoglycerate mutase-like"/>
    <property type="match status" value="1"/>
</dbReference>
<gene>
    <name evidence="3" type="ORF">BJN34_05820</name>
</gene>
<dbReference type="OrthoDB" id="9781415at2"/>
<dbReference type="AlphaFoldDB" id="A0A1U9ULD4"/>
<dbReference type="Pfam" id="PF00300">
    <property type="entry name" value="His_Phos_1"/>
    <property type="match status" value="1"/>
</dbReference>
<dbReference type="InterPro" id="IPR013078">
    <property type="entry name" value="His_Pase_superF_clade-1"/>
</dbReference>